<dbReference type="GO" id="GO:0005886">
    <property type="term" value="C:plasma membrane"/>
    <property type="evidence" value="ECO:0007669"/>
    <property type="project" value="UniProtKB-SubCell"/>
</dbReference>
<name>A0A554JAW9_9BACT</name>
<evidence type="ECO:0000256" key="5">
    <source>
        <dbReference type="ARBA" id="ARBA00022692"/>
    </source>
</evidence>
<organism evidence="10 11">
    <name type="scientific">Candidatus Berkelbacteria bacterium Gr01-1014_85</name>
    <dbReference type="NCBI Taxonomy" id="2017150"/>
    <lineage>
        <taxon>Bacteria</taxon>
        <taxon>Candidatus Berkelbacteria</taxon>
    </lineage>
</organism>
<evidence type="ECO:0000313" key="11">
    <source>
        <dbReference type="Proteomes" id="UP000316253"/>
    </source>
</evidence>
<evidence type="ECO:0000256" key="3">
    <source>
        <dbReference type="ARBA" id="ARBA00022475"/>
    </source>
</evidence>
<dbReference type="InterPro" id="IPR003004">
    <property type="entry name" value="GspF/PilC"/>
</dbReference>
<feature type="transmembrane region" description="Helical" evidence="8">
    <location>
        <begin position="375"/>
        <end position="399"/>
    </location>
</feature>
<dbReference type="PANTHER" id="PTHR30012">
    <property type="entry name" value="GENERAL SECRETION PATHWAY PROTEIN"/>
    <property type="match status" value="1"/>
</dbReference>
<feature type="domain" description="Type II secretion system protein GspF" evidence="9">
    <location>
        <begin position="272"/>
        <end position="394"/>
    </location>
</feature>
<evidence type="ECO:0000256" key="7">
    <source>
        <dbReference type="ARBA" id="ARBA00023136"/>
    </source>
</evidence>
<dbReference type="Pfam" id="PF00482">
    <property type="entry name" value="T2SSF"/>
    <property type="match status" value="2"/>
</dbReference>
<dbReference type="InterPro" id="IPR042094">
    <property type="entry name" value="T2SS_GspF_sf"/>
</dbReference>
<dbReference type="EMBL" id="VMFD01000040">
    <property type="protein sequence ID" value="TSC65495.1"/>
    <property type="molecule type" value="Genomic_DNA"/>
</dbReference>
<comment type="similarity">
    <text evidence="2">Belongs to the GSP F family.</text>
</comment>
<dbReference type="PANTHER" id="PTHR30012:SF0">
    <property type="entry name" value="TYPE II SECRETION SYSTEM PROTEIN F-RELATED"/>
    <property type="match status" value="1"/>
</dbReference>
<feature type="domain" description="Type II secretion system protein GspF" evidence="9">
    <location>
        <begin position="68"/>
        <end position="191"/>
    </location>
</feature>
<dbReference type="FunFam" id="1.20.81.30:FF:000001">
    <property type="entry name" value="Type II secretion system protein F"/>
    <property type="match status" value="2"/>
</dbReference>
<protein>
    <submittedName>
        <fullName evidence="10">Putative Type IV pilus assembly protein PilC</fullName>
    </submittedName>
</protein>
<keyword evidence="5 8" id="KW-0812">Transmembrane</keyword>
<evidence type="ECO:0000256" key="6">
    <source>
        <dbReference type="ARBA" id="ARBA00022989"/>
    </source>
</evidence>
<feature type="transmembrane region" description="Helical" evidence="8">
    <location>
        <begin position="210"/>
        <end position="236"/>
    </location>
</feature>
<accession>A0A554JAW9</accession>
<keyword evidence="7 8" id="KW-0472">Membrane</keyword>
<feature type="transmembrane region" description="Helical" evidence="8">
    <location>
        <begin position="169"/>
        <end position="190"/>
    </location>
</feature>
<proteinExistence type="inferred from homology"/>
<keyword evidence="3" id="KW-1003">Cell membrane</keyword>
<comment type="caution">
    <text evidence="10">The sequence shown here is derived from an EMBL/GenBank/DDBJ whole genome shotgun (WGS) entry which is preliminary data.</text>
</comment>
<comment type="subcellular location">
    <subcellularLocation>
        <location evidence="1">Cell inner membrane</location>
        <topology evidence="1">Multi-pass membrane protein</topology>
    </subcellularLocation>
</comment>
<evidence type="ECO:0000259" key="9">
    <source>
        <dbReference type="Pfam" id="PF00482"/>
    </source>
</evidence>
<dbReference type="AlphaFoldDB" id="A0A554JAW9"/>
<gene>
    <name evidence="10" type="ORF">CEO22_459</name>
</gene>
<evidence type="ECO:0000256" key="2">
    <source>
        <dbReference type="ARBA" id="ARBA00005745"/>
    </source>
</evidence>
<dbReference type="GO" id="GO:0015628">
    <property type="term" value="P:protein secretion by the type II secretion system"/>
    <property type="evidence" value="ECO:0007669"/>
    <property type="project" value="TreeGrafter"/>
</dbReference>
<dbReference type="Gene3D" id="1.20.81.30">
    <property type="entry name" value="Type II secretion system (T2SS), domain F"/>
    <property type="match status" value="2"/>
</dbReference>
<dbReference type="InterPro" id="IPR018076">
    <property type="entry name" value="T2SS_GspF_dom"/>
</dbReference>
<evidence type="ECO:0000256" key="8">
    <source>
        <dbReference type="SAM" id="Phobius"/>
    </source>
</evidence>
<evidence type="ECO:0000256" key="4">
    <source>
        <dbReference type="ARBA" id="ARBA00022519"/>
    </source>
</evidence>
<dbReference type="Proteomes" id="UP000316253">
    <property type="component" value="Unassembled WGS sequence"/>
</dbReference>
<evidence type="ECO:0000313" key="10">
    <source>
        <dbReference type="EMBL" id="TSC65495.1"/>
    </source>
</evidence>
<evidence type="ECO:0000256" key="1">
    <source>
        <dbReference type="ARBA" id="ARBA00004429"/>
    </source>
</evidence>
<reference evidence="10 11" key="1">
    <citation type="submission" date="2017-08" db="EMBL/GenBank/DDBJ databases">
        <title>Mechanisms for carbon and nitrogen cycling indicate functional differentiation within the Candidate Phyla Radiation.</title>
        <authorList>
            <person name="Danczak R.E."/>
            <person name="Johnston M.D."/>
            <person name="Kenah C."/>
            <person name="Slattery M."/>
            <person name="Wrighton K.C."/>
            <person name="Wilkins M.J."/>
        </authorList>
    </citation>
    <scope>NUCLEOTIDE SEQUENCE [LARGE SCALE GENOMIC DNA]</scope>
    <source>
        <strain evidence="10">Gr01-1014_85</strain>
    </source>
</reference>
<keyword evidence="4" id="KW-0997">Cell inner membrane</keyword>
<keyword evidence="6 8" id="KW-1133">Transmembrane helix</keyword>
<dbReference type="PRINTS" id="PR00812">
    <property type="entry name" value="BCTERIALGSPF"/>
</dbReference>
<sequence length="402" mass="44204">MPNYSYQARQKTNGRLVRGQLEAKSQTEAIKELRTRGLLVTKLTAQGRSRIGGFNLLNRIQTKDRVIFARQLAVMIKAGLPILPALRAIHDQTENPRLKETIIKMARQIEGGASLSASFKRYESVFPPLFASVAKVGEKSGQLDQVLTDLADQLESDAEIVSKTKGAMIYPAIVLTALIGVMILITVFIIPQLLTVFEDAEASLPVSTKAILAISNFIRAYGVYVLVSVIALTVFIRYQLHRSLSWRLNRDRLLLKLPVFGSFIRKVSLTRFLGIMSTLLKAGLPMIEAIRTSSETVNNEVFSRELMKIAKRVEAGESFSTALQSSKEFPPMIGQMAAIGETGGAVEDSLQTVAGFYQKDLANQTRNLSTAIEPILMIVMALGVGLIVSSVMTPIYNLISTQ</sequence>